<dbReference type="RefSeq" id="WP_104520685.1">
    <property type="nucleotide sequence ID" value="NZ_NHRY01000219.1"/>
</dbReference>
<evidence type="ECO:0000313" key="2">
    <source>
        <dbReference type="EMBL" id="PPQ29985.1"/>
    </source>
</evidence>
<gene>
    <name evidence="2" type="ORF">CCS01_20545</name>
</gene>
<dbReference type="InterPro" id="IPR036422">
    <property type="entry name" value="RuBisCO_lsu_N_sf"/>
</dbReference>
<dbReference type="Gene3D" id="3.20.20.110">
    <property type="entry name" value="Ribulose bisphosphate carboxylase, large subunit, C-terminal domain"/>
    <property type="match status" value="1"/>
</dbReference>
<dbReference type="InterPro" id="IPR036376">
    <property type="entry name" value="RuBisCO_lsu_C_sf"/>
</dbReference>
<dbReference type="AlphaFoldDB" id="A0A2S6N5T3"/>
<evidence type="ECO:0000259" key="1">
    <source>
        <dbReference type="Pfam" id="PF00016"/>
    </source>
</evidence>
<protein>
    <submittedName>
        <fullName evidence="2">Ribulose 1,5-bisphosphate carboxylase</fullName>
    </submittedName>
</protein>
<dbReference type="OrthoDB" id="9764279at2"/>
<dbReference type="PANTHER" id="PTHR42704">
    <property type="entry name" value="RIBULOSE BISPHOSPHATE CARBOXYLASE"/>
    <property type="match status" value="1"/>
</dbReference>
<dbReference type="SUPFAM" id="SSF54966">
    <property type="entry name" value="RuBisCO, large subunit, small (N-terminal) domain"/>
    <property type="match status" value="1"/>
</dbReference>
<dbReference type="SFLD" id="SFLDG00301">
    <property type="entry name" value="RuBisCO-like_proteins"/>
    <property type="match status" value="1"/>
</dbReference>
<reference evidence="2 3" key="1">
    <citation type="journal article" date="2018" name="Arch. Microbiol.">
        <title>New insights into the metabolic potential of the phototrophic purple bacterium Rhodopila globiformis DSM 161(T) from its draft genome sequence and evidence for a vanadium-dependent nitrogenase.</title>
        <authorList>
            <person name="Imhoff J.F."/>
            <person name="Rahn T."/>
            <person name="Kunzel S."/>
            <person name="Neulinger S.C."/>
        </authorList>
    </citation>
    <scope>NUCLEOTIDE SEQUENCE [LARGE SCALE GENOMIC DNA]</scope>
    <source>
        <strain evidence="2 3">DSM 161</strain>
    </source>
</reference>
<dbReference type="Proteomes" id="UP000239724">
    <property type="component" value="Unassembled WGS sequence"/>
</dbReference>
<sequence length="374" mass="39711">MTGRFTVTYRVRSTAADIDARARAIAVEQSVEMPLAAIDDETVLSGIVGTVDGVTGLGDGLFDVRVGLATATVGRDAGQFLNMLFGNTSLHEDVVLHDVAVPDTLVDLFGGPRHGIAGLRHRLRLHGRALTASALKPQGLPSERLALLAERLARGGLDFIKDDHGLADQDYSRFADRLRACAAGVARGARATGHPTRYVPSLTGNLDQMRAQAALAREEGIDCVMLAPMICGFPAMQALVRSFPDMAFFAHPSLGGAARIAPALLIGGLFRLLGADAVIFPTHGGRFGYSQETCRRLAGNARRGDDGMKPALPVPAGGIALERVGEILDFYGADTMLLIGGSLLLARDRIVKETERFTRAVANHTPSQDRADGQ</sequence>
<dbReference type="InterPro" id="IPR033966">
    <property type="entry name" value="RuBisCO"/>
</dbReference>
<dbReference type="SFLD" id="SFLDS00014">
    <property type="entry name" value="RuBisCO"/>
    <property type="match status" value="1"/>
</dbReference>
<dbReference type="GO" id="GO:0000287">
    <property type="term" value="F:magnesium ion binding"/>
    <property type="evidence" value="ECO:0007669"/>
    <property type="project" value="InterPro"/>
</dbReference>
<dbReference type="PANTHER" id="PTHR42704:SF17">
    <property type="entry name" value="RIBULOSE BISPHOSPHATE CARBOXYLASE LARGE CHAIN"/>
    <property type="match status" value="1"/>
</dbReference>
<dbReference type="EMBL" id="NHRY01000219">
    <property type="protein sequence ID" value="PPQ29985.1"/>
    <property type="molecule type" value="Genomic_DNA"/>
</dbReference>
<dbReference type="GO" id="GO:0016984">
    <property type="term" value="F:ribulose-bisphosphate carboxylase activity"/>
    <property type="evidence" value="ECO:0007669"/>
    <property type="project" value="InterPro"/>
</dbReference>
<comment type="caution">
    <text evidence="2">The sequence shown here is derived from an EMBL/GenBank/DDBJ whole genome shotgun (WGS) entry which is preliminary data.</text>
</comment>
<dbReference type="SUPFAM" id="SSF51649">
    <property type="entry name" value="RuBisCo, C-terminal domain"/>
    <property type="match status" value="1"/>
</dbReference>
<dbReference type="GO" id="GO:0015977">
    <property type="term" value="P:carbon fixation"/>
    <property type="evidence" value="ECO:0007669"/>
    <property type="project" value="InterPro"/>
</dbReference>
<dbReference type="Pfam" id="PF00016">
    <property type="entry name" value="RuBisCO_large"/>
    <property type="match status" value="1"/>
</dbReference>
<proteinExistence type="predicted"/>
<dbReference type="InterPro" id="IPR000685">
    <property type="entry name" value="RuBisCO_lsu_C"/>
</dbReference>
<accession>A0A2S6N5T3</accession>
<feature type="domain" description="Ribulose bisphosphate carboxylase large subunit C-terminal" evidence="1">
    <location>
        <begin position="115"/>
        <end position="342"/>
    </location>
</feature>
<dbReference type="Gene3D" id="3.30.70.150">
    <property type="entry name" value="RuBisCO large subunit, N-terminal domain"/>
    <property type="match status" value="1"/>
</dbReference>
<name>A0A2S6N5T3_RHOGL</name>
<organism evidence="2 3">
    <name type="scientific">Rhodopila globiformis</name>
    <name type="common">Rhodopseudomonas globiformis</name>
    <dbReference type="NCBI Taxonomy" id="1071"/>
    <lineage>
        <taxon>Bacteria</taxon>
        <taxon>Pseudomonadati</taxon>
        <taxon>Pseudomonadota</taxon>
        <taxon>Alphaproteobacteria</taxon>
        <taxon>Acetobacterales</taxon>
        <taxon>Acetobacteraceae</taxon>
        <taxon>Rhodopila</taxon>
    </lineage>
</organism>
<keyword evidence="3" id="KW-1185">Reference proteome</keyword>
<evidence type="ECO:0000313" key="3">
    <source>
        <dbReference type="Proteomes" id="UP000239724"/>
    </source>
</evidence>